<dbReference type="EMBL" id="CSAE01000474">
    <property type="protein sequence ID" value="COW35384.1"/>
    <property type="molecule type" value="Genomic_DNA"/>
</dbReference>
<reference evidence="4 5" key="1">
    <citation type="submission" date="2015-03" db="EMBL/GenBank/DDBJ databases">
        <authorList>
            <consortium name="Pathogen Informatics"/>
        </authorList>
    </citation>
    <scope>NUCLEOTIDE SEQUENCE [LARGE SCALE GENOMIC DNA]</scope>
    <source>
        <strain evidence="2 5">Bir 185</strain>
        <strain evidence="4">K00500041</strain>
    </source>
</reference>
<feature type="region of interest" description="Disordered" evidence="1">
    <location>
        <begin position="40"/>
        <end position="61"/>
    </location>
</feature>
<proteinExistence type="predicted"/>
<dbReference type="Proteomes" id="UP000038802">
    <property type="component" value="Unassembled WGS sequence"/>
</dbReference>
<sequence>MKQPAHGHIDESRVDQQRSELVGIELAGVEWVDRGIAAGGKGDPVGGGHHQQSRAPQYPGALANESGLIPQMLDDLEVDHDVYRRVGQWQLGQVCLHHLHSGIAAPDMGHRSLVVVHRDDLASDAGDQVGAISLAAAGFQHVAGRAAGCQPLVDDLVAAKPVVLDVQIGDGALAGQRQHRRASRGGRRRVVASAMAGNVGNECAHC</sequence>
<evidence type="ECO:0000313" key="4">
    <source>
        <dbReference type="Proteomes" id="UP000038802"/>
    </source>
</evidence>
<evidence type="ECO:0000313" key="2">
    <source>
        <dbReference type="EMBL" id="CKT83529.1"/>
    </source>
</evidence>
<feature type="compositionally biased region" description="Gly residues" evidence="1">
    <location>
        <begin position="40"/>
        <end position="49"/>
    </location>
</feature>
<evidence type="ECO:0000313" key="5">
    <source>
        <dbReference type="Proteomes" id="UP000050164"/>
    </source>
</evidence>
<name>A0A0U0SIG1_MYCTX</name>
<protein>
    <submittedName>
        <fullName evidence="3">Uncharacterized protein</fullName>
    </submittedName>
</protein>
<evidence type="ECO:0000256" key="1">
    <source>
        <dbReference type="SAM" id="MobiDB-lite"/>
    </source>
</evidence>
<organism evidence="3 4">
    <name type="scientific">Mycobacterium tuberculosis</name>
    <dbReference type="NCBI Taxonomy" id="1773"/>
    <lineage>
        <taxon>Bacteria</taxon>
        <taxon>Bacillati</taxon>
        <taxon>Actinomycetota</taxon>
        <taxon>Actinomycetes</taxon>
        <taxon>Mycobacteriales</taxon>
        <taxon>Mycobacteriaceae</taxon>
        <taxon>Mycobacterium</taxon>
        <taxon>Mycobacterium tuberculosis complex</taxon>
    </lineage>
</organism>
<gene>
    <name evidence="3" type="ORF">ERS007703_03470</name>
    <name evidence="2" type="ORF">ERS027659_04867</name>
</gene>
<reference evidence="3" key="2">
    <citation type="submission" date="2015-03" db="EMBL/GenBank/DDBJ databases">
        <authorList>
            <person name="Murphy D."/>
        </authorList>
    </citation>
    <scope>NUCLEOTIDE SEQUENCE [LARGE SCALE GENOMIC DNA]</scope>
    <source>
        <strain evidence="3">K00500041</strain>
    </source>
</reference>
<dbReference type="EMBL" id="CNFT01001990">
    <property type="protein sequence ID" value="CKT83529.1"/>
    <property type="molecule type" value="Genomic_DNA"/>
</dbReference>
<dbReference type="AlphaFoldDB" id="A0A0U0SIG1"/>
<dbReference type="Proteomes" id="UP000050164">
    <property type="component" value="Unassembled WGS sequence"/>
</dbReference>
<accession>A0A0U0SIG1</accession>
<evidence type="ECO:0000313" key="3">
    <source>
        <dbReference type="EMBL" id="COW35384.1"/>
    </source>
</evidence>